<dbReference type="InterPro" id="IPR047057">
    <property type="entry name" value="MerR_fam"/>
</dbReference>
<reference evidence="4" key="1">
    <citation type="journal article" date="2019" name="Int. J. Syst. Evol. Microbiol.">
        <title>The Global Catalogue of Microorganisms (GCM) 10K type strain sequencing project: providing services to taxonomists for standard genome sequencing and annotation.</title>
        <authorList>
            <consortium name="The Broad Institute Genomics Platform"/>
            <consortium name="The Broad Institute Genome Sequencing Center for Infectious Disease"/>
            <person name="Wu L."/>
            <person name="Ma J."/>
        </authorList>
    </citation>
    <scope>NUCLEOTIDE SEQUENCE [LARGE SCALE GENOMIC DNA]</scope>
    <source>
        <strain evidence="4">JCM 13518</strain>
    </source>
</reference>
<feature type="domain" description="HTH merR-type" evidence="2">
    <location>
        <begin position="21"/>
        <end position="89"/>
    </location>
</feature>
<dbReference type="EMBL" id="BAAAME010000004">
    <property type="protein sequence ID" value="GAA1738060.1"/>
    <property type="molecule type" value="Genomic_DNA"/>
</dbReference>
<dbReference type="PRINTS" id="PR00040">
    <property type="entry name" value="HTHMERR"/>
</dbReference>
<evidence type="ECO:0000259" key="2">
    <source>
        <dbReference type="PROSITE" id="PS50937"/>
    </source>
</evidence>
<evidence type="ECO:0000256" key="1">
    <source>
        <dbReference type="ARBA" id="ARBA00023125"/>
    </source>
</evidence>
<accession>A0ABP4VXG7</accession>
<name>A0ABP4VXG7_9ACTN</name>
<dbReference type="PANTHER" id="PTHR30204:SF93">
    <property type="entry name" value="HTH MERR-TYPE DOMAIN-CONTAINING PROTEIN"/>
    <property type="match status" value="1"/>
</dbReference>
<dbReference type="InterPro" id="IPR009061">
    <property type="entry name" value="DNA-bd_dom_put_sf"/>
</dbReference>
<sequence>MADAASGTGADASPAPHGDFELTIDELAGHVGMTVRNVRAYAGRGILPPPRLEGRTGYYGREHVQRLQLVRELLDRGFTLQAIESSVREARPAVAGHTLDLLRILDEPHDVEPEIMTRAGLAALAGVDRDNRLIDDLAALGLVRWIDDQNVELLQPQIVRIGATVVNLGLDPSTVINLYPLMRAQLRTVADAFVRSVSAEIIDPFLEAGLPESDWDHILAVTEGLLPIASQVTVAILREQLGAAIDDELSVKLEALRLASTPRED</sequence>
<dbReference type="Gene3D" id="1.10.1660.10">
    <property type="match status" value="1"/>
</dbReference>
<evidence type="ECO:0000313" key="4">
    <source>
        <dbReference type="Proteomes" id="UP001501057"/>
    </source>
</evidence>
<evidence type="ECO:0000313" key="3">
    <source>
        <dbReference type="EMBL" id="GAA1738060.1"/>
    </source>
</evidence>
<dbReference type="Pfam" id="PF13411">
    <property type="entry name" value="MerR_1"/>
    <property type="match status" value="1"/>
</dbReference>
<organism evidence="3 4">
    <name type="scientific">Aeromicrobium alkaliterrae</name>
    <dbReference type="NCBI Taxonomy" id="302168"/>
    <lineage>
        <taxon>Bacteria</taxon>
        <taxon>Bacillati</taxon>
        <taxon>Actinomycetota</taxon>
        <taxon>Actinomycetes</taxon>
        <taxon>Propionibacteriales</taxon>
        <taxon>Nocardioidaceae</taxon>
        <taxon>Aeromicrobium</taxon>
    </lineage>
</organism>
<keyword evidence="1" id="KW-0238">DNA-binding</keyword>
<dbReference type="Proteomes" id="UP001501057">
    <property type="component" value="Unassembled WGS sequence"/>
</dbReference>
<keyword evidence="4" id="KW-1185">Reference proteome</keyword>
<dbReference type="SMART" id="SM00422">
    <property type="entry name" value="HTH_MERR"/>
    <property type="match status" value="1"/>
</dbReference>
<proteinExistence type="predicted"/>
<protein>
    <submittedName>
        <fullName evidence="3">MerR family transcriptional regulator</fullName>
    </submittedName>
</protein>
<dbReference type="PROSITE" id="PS50937">
    <property type="entry name" value="HTH_MERR_2"/>
    <property type="match status" value="1"/>
</dbReference>
<gene>
    <name evidence="3" type="ORF">GCM10009710_17900</name>
</gene>
<dbReference type="InterPro" id="IPR000551">
    <property type="entry name" value="MerR-type_HTH_dom"/>
</dbReference>
<comment type="caution">
    <text evidence="3">The sequence shown here is derived from an EMBL/GenBank/DDBJ whole genome shotgun (WGS) entry which is preliminary data.</text>
</comment>
<dbReference type="SUPFAM" id="SSF46955">
    <property type="entry name" value="Putative DNA-binding domain"/>
    <property type="match status" value="1"/>
</dbReference>
<dbReference type="RefSeq" id="WP_344200277.1">
    <property type="nucleotide sequence ID" value="NZ_BAAAME010000004.1"/>
</dbReference>
<dbReference type="PANTHER" id="PTHR30204">
    <property type="entry name" value="REDOX-CYCLING DRUG-SENSING TRANSCRIPTIONAL ACTIVATOR SOXR"/>
    <property type="match status" value="1"/>
</dbReference>